<evidence type="ECO:0000256" key="3">
    <source>
        <dbReference type="ARBA" id="ARBA00022553"/>
    </source>
</evidence>
<dbReference type="Pfam" id="PF00989">
    <property type="entry name" value="PAS"/>
    <property type="match status" value="1"/>
</dbReference>
<dbReference type="InterPro" id="IPR036890">
    <property type="entry name" value="HATPase_C_sf"/>
</dbReference>
<evidence type="ECO:0000259" key="8">
    <source>
        <dbReference type="PROSITE" id="PS50112"/>
    </source>
</evidence>
<reference evidence="9 10" key="1">
    <citation type="submission" date="2019-04" db="EMBL/GenBank/DDBJ databases">
        <title>Geobacter ruber sp. nov., ferric-reducing bacteria isolated from paddy soil.</title>
        <authorList>
            <person name="Xu Z."/>
            <person name="Masuda Y."/>
            <person name="Itoh H."/>
            <person name="Senoo K."/>
        </authorList>
    </citation>
    <scope>NUCLEOTIDE SEQUENCE [LARGE SCALE GENOMIC DNA]</scope>
    <source>
        <strain evidence="9 10">Red88</strain>
    </source>
</reference>
<evidence type="ECO:0000256" key="1">
    <source>
        <dbReference type="ARBA" id="ARBA00000085"/>
    </source>
</evidence>
<dbReference type="NCBIfam" id="TIGR00229">
    <property type="entry name" value="sensory_box"/>
    <property type="match status" value="1"/>
</dbReference>
<keyword evidence="3" id="KW-0597">Phosphoprotein</keyword>
<dbReference type="InterPro" id="IPR003594">
    <property type="entry name" value="HATPase_dom"/>
</dbReference>
<sequence>MLCGGTGGLVADFEGLGNSMNENFFQTVFEQASEGIVLIDGASRYLLEANKAFGELVGYPEELLFSMTLNDFIDLSPVGVERLYNQALAGKDQYVGEVKCRRQGGTLIDVELRLSLIHFGEKELFCAVIRDITMYRRVEKDLLETGGRFRQAVFAAPLPIMIHAEDGLVVVVNSEWTKRTGYAFKDIPTIDAWVRKAFGTDSASMFEKLGFLYKTKTACTYEDLSVTTSNGEKLVWNFCSAPAGTLPDERRLFITIAMDVTAGKRTENDLKAALHEKDSMLREVHLRAKNNMQVIMSLLNLQSRYINNPDAQEFFRESQERVRAMVLIHEMLCNSGNPARIDFNEYARSLVGGIISAYSPNQSNLQVEMRISRIVVSLEIAVPCGLIIHELVSNSLKHGFPDVKSGMISIDFDCDEAGLYTLVVGDNGIGLPRGLDMEAPATLGLSLVTTLAKQLQGVVEFIGTSGTVCKISFRG</sequence>
<dbReference type="Gene3D" id="3.30.450.20">
    <property type="entry name" value="PAS domain"/>
    <property type="match status" value="2"/>
</dbReference>
<keyword evidence="10" id="KW-1185">Reference proteome</keyword>
<dbReference type="EC" id="2.7.13.3" evidence="2"/>
<evidence type="ECO:0000256" key="4">
    <source>
        <dbReference type="ARBA" id="ARBA00022679"/>
    </source>
</evidence>
<dbReference type="GO" id="GO:0004673">
    <property type="term" value="F:protein histidine kinase activity"/>
    <property type="evidence" value="ECO:0007669"/>
    <property type="project" value="UniProtKB-EC"/>
</dbReference>
<dbReference type="InterPro" id="IPR013767">
    <property type="entry name" value="PAS_fold"/>
</dbReference>
<dbReference type="EMBL" id="SRSD01000003">
    <property type="protein sequence ID" value="KAA0893199.1"/>
    <property type="molecule type" value="Genomic_DNA"/>
</dbReference>
<dbReference type="InterPro" id="IPR000014">
    <property type="entry name" value="PAS"/>
</dbReference>
<dbReference type="CDD" id="cd00130">
    <property type="entry name" value="PAS"/>
    <property type="match status" value="1"/>
</dbReference>
<dbReference type="GO" id="GO:0006355">
    <property type="term" value="P:regulation of DNA-templated transcription"/>
    <property type="evidence" value="ECO:0007669"/>
    <property type="project" value="InterPro"/>
</dbReference>
<dbReference type="SUPFAM" id="SSF55874">
    <property type="entry name" value="ATPase domain of HSP90 chaperone/DNA topoisomerase II/histidine kinase"/>
    <property type="match status" value="1"/>
</dbReference>
<dbReference type="SUPFAM" id="SSF55785">
    <property type="entry name" value="PYP-like sensor domain (PAS domain)"/>
    <property type="match status" value="2"/>
</dbReference>
<dbReference type="PROSITE" id="PS50112">
    <property type="entry name" value="PAS"/>
    <property type="match status" value="1"/>
</dbReference>
<dbReference type="OrthoDB" id="5342753at2"/>
<dbReference type="Gene3D" id="3.30.565.10">
    <property type="entry name" value="Histidine kinase-like ATPase, C-terminal domain"/>
    <property type="match status" value="1"/>
</dbReference>
<proteinExistence type="predicted"/>
<evidence type="ECO:0000313" key="9">
    <source>
        <dbReference type="EMBL" id="KAA0893199.1"/>
    </source>
</evidence>
<evidence type="ECO:0000256" key="5">
    <source>
        <dbReference type="ARBA" id="ARBA00022741"/>
    </source>
</evidence>
<dbReference type="Proteomes" id="UP000324298">
    <property type="component" value="Unassembled WGS sequence"/>
</dbReference>
<evidence type="ECO:0000256" key="6">
    <source>
        <dbReference type="ARBA" id="ARBA00022777"/>
    </source>
</evidence>
<evidence type="ECO:0000256" key="7">
    <source>
        <dbReference type="ARBA" id="ARBA00022840"/>
    </source>
</evidence>
<accession>A0A5A9XM20</accession>
<keyword evidence="6" id="KW-0418">Kinase</keyword>
<dbReference type="InterPro" id="IPR035965">
    <property type="entry name" value="PAS-like_dom_sf"/>
</dbReference>
<protein>
    <recommendedName>
        <fullName evidence="2">histidine kinase</fullName>
        <ecNumber evidence="2">2.7.13.3</ecNumber>
    </recommendedName>
</protein>
<dbReference type="PANTHER" id="PTHR41523:SF8">
    <property type="entry name" value="ETHYLENE RESPONSE SENSOR PROTEIN"/>
    <property type="match status" value="1"/>
</dbReference>
<dbReference type="Pfam" id="PF07568">
    <property type="entry name" value="HisKA_2"/>
    <property type="match status" value="1"/>
</dbReference>
<comment type="catalytic activity">
    <reaction evidence="1">
        <text>ATP + protein L-histidine = ADP + protein N-phospho-L-histidine.</text>
        <dbReference type="EC" id="2.7.13.3"/>
    </reaction>
</comment>
<dbReference type="GO" id="GO:0005524">
    <property type="term" value="F:ATP binding"/>
    <property type="evidence" value="ECO:0007669"/>
    <property type="project" value="UniProtKB-KW"/>
</dbReference>
<dbReference type="Pfam" id="PF02518">
    <property type="entry name" value="HATPase_c"/>
    <property type="match status" value="1"/>
</dbReference>
<dbReference type="PANTHER" id="PTHR41523">
    <property type="entry name" value="TWO-COMPONENT SYSTEM SENSOR PROTEIN"/>
    <property type="match status" value="1"/>
</dbReference>
<keyword evidence="7" id="KW-0067">ATP-binding</keyword>
<comment type="caution">
    <text evidence="9">The sequence shown here is derived from an EMBL/GenBank/DDBJ whole genome shotgun (WGS) entry which is preliminary data.</text>
</comment>
<keyword evidence="5" id="KW-0547">Nucleotide-binding</keyword>
<evidence type="ECO:0000313" key="10">
    <source>
        <dbReference type="Proteomes" id="UP000324298"/>
    </source>
</evidence>
<dbReference type="SMART" id="SM00091">
    <property type="entry name" value="PAS"/>
    <property type="match status" value="2"/>
</dbReference>
<dbReference type="AlphaFoldDB" id="A0A5A9XM20"/>
<feature type="domain" description="PAS" evidence="8">
    <location>
        <begin position="21"/>
        <end position="73"/>
    </location>
</feature>
<organism evidence="9 10">
    <name type="scientific">Oryzomonas rubra</name>
    <dbReference type="NCBI Taxonomy" id="2509454"/>
    <lineage>
        <taxon>Bacteria</taxon>
        <taxon>Pseudomonadati</taxon>
        <taxon>Thermodesulfobacteriota</taxon>
        <taxon>Desulfuromonadia</taxon>
        <taxon>Geobacterales</taxon>
        <taxon>Geobacteraceae</taxon>
        <taxon>Oryzomonas</taxon>
    </lineage>
</organism>
<gene>
    <name evidence="9" type="ORF">ET418_05100</name>
</gene>
<dbReference type="InterPro" id="IPR011495">
    <property type="entry name" value="Sig_transdc_His_kin_sub2_dim/P"/>
</dbReference>
<evidence type="ECO:0000256" key="2">
    <source>
        <dbReference type="ARBA" id="ARBA00012438"/>
    </source>
</evidence>
<name>A0A5A9XM20_9BACT</name>
<keyword evidence="4" id="KW-0808">Transferase</keyword>